<feature type="transmembrane region" description="Helical" evidence="1">
    <location>
        <begin position="12"/>
        <end position="35"/>
    </location>
</feature>
<proteinExistence type="predicted"/>
<dbReference type="AlphaFoldDB" id="A0A1S8CRB7"/>
<evidence type="ECO:0000313" key="2">
    <source>
        <dbReference type="EMBL" id="ONG37034.1"/>
    </source>
</evidence>
<dbReference type="RefSeq" id="WP_076879468.1">
    <property type="nucleotide sequence ID" value="NZ_MLCN01000082.1"/>
</dbReference>
<gene>
    <name evidence="2" type="ORF">BKE30_15440</name>
</gene>
<accession>A0A1S8CRB7</accession>
<reference evidence="2 3" key="1">
    <citation type="submission" date="2016-10" db="EMBL/GenBank/DDBJ databases">
        <title>Draft Genome sequence of Alkanindiges sp. strain H1.</title>
        <authorList>
            <person name="Subhash Y."/>
            <person name="Lee S."/>
        </authorList>
    </citation>
    <scope>NUCLEOTIDE SEQUENCE [LARGE SCALE GENOMIC DNA]</scope>
    <source>
        <strain evidence="2 3">H1</strain>
    </source>
</reference>
<name>A0A1S8CRB7_9GAMM</name>
<evidence type="ECO:0000313" key="3">
    <source>
        <dbReference type="Proteomes" id="UP000192132"/>
    </source>
</evidence>
<evidence type="ECO:0008006" key="4">
    <source>
        <dbReference type="Google" id="ProtNLM"/>
    </source>
</evidence>
<evidence type="ECO:0000256" key="1">
    <source>
        <dbReference type="SAM" id="Phobius"/>
    </source>
</evidence>
<dbReference type="Proteomes" id="UP000192132">
    <property type="component" value="Unassembled WGS sequence"/>
</dbReference>
<comment type="caution">
    <text evidence="2">The sequence shown here is derived from an EMBL/GenBank/DDBJ whole genome shotgun (WGS) entry which is preliminary data.</text>
</comment>
<keyword evidence="1" id="KW-1133">Transmembrane helix</keyword>
<dbReference type="PROSITE" id="PS51257">
    <property type="entry name" value="PROKAR_LIPOPROTEIN"/>
    <property type="match status" value="1"/>
</dbReference>
<organism evidence="2 3">
    <name type="scientific">Alkanindiges hydrocarboniclasticus</name>
    <dbReference type="NCBI Taxonomy" id="1907941"/>
    <lineage>
        <taxon>Bacteria</taxon>
        <taxon>Pseudomonadati</taxon>
        <taxon>Pseudomonadota</taxon>
        <taxon>Gammaproteobacteria</taxon>
        <taxon>Moraxellales</taxon>
        <taxon>Moraxellaceae</taxon>
        <taxon>Alkanindiges</taxon>
    </lineage>
</organism>
<keyword evidence="3" id="KW-1185">Reference proteome</keyword>
<sequence length="447" mass="50091">MEQFRHQGSAALHYLFLIILLAMPLLMQGCTYSTIEKRKASLAMLESTNLADQKQRFGDLATLDGTRWLQQGKNGDLTIHRFHWEIPGAVMIHRQAFLYSGVEGRWYPDYLNALVLFQFDLETGELEEIHGTGYPDIEVDFKIPMHVLPSGKVIYNHGNWGWCRCDGENSLVIESASVREVLTPLTEEQYKAALQRRSENYAAQQREVTIEKERRSAERAELIARGLAGLSQGYIEASAQSQQLEDKQHAFLRDLQRDLNNQQIAREQAVRAQQQDTASSGMLSSGINKATLPIESRPAAYSNKIPNVDQGLNKQPKVQNTAITPAKPNNSEHTDREEVKRQAFNEAILVCTKPDASRHFQCKTPVDVISGGPADKDWATPEALVNWASSSCPDARKLPSTTHLVWGCGFAATNNSNSMDRSAGVDVKGRNIYYCTPKETSCRRTEP</sequence>
<keyword evidence="1" id="KW-0812">Transmembrane</keyword>
<keyword evidence="1" id="KW-0472">Membrane</keyword>
<protein>
    <recommendedName>
        <fullName evidence="4">Lipoprotein</fullName>
    </recommendedName>
</protein>
<dbReference type="EMBL" id="MLCN01000082">
    <property type="protein sequence ID" value="ONG37034.1"/>
    <property type="molecule type" value="Genomic_DNA"/>
</dbReference>